<sequence length="263" mass="30875">TFREKAHQEERAVPQGFEKYGFNPLVQYPIIKTDQRNEKKQYVVPVLILLPHRVTDGIFLDLWDKYGSDFAQFFGKVFEKYLGLLLREYYDDDHLIREPVYGKDSKRGPDWIILEGNSAIIIECTINRLTKKIKSLGDFSELQKKLQQKLVSCVEKYPQKIEDIKRGKTGTPNYDRITSFYPLIVVLDPLYGANSIIRDVINSELRKKGMNSFPYQILWIGELEDLCAFKENERLSSLLDRKIRDFEKSDFHDFSIVYSREKG</sequence>
<feature type="non-terminal residue" evidence="1">
    <location>
        <position position="1"/>
    </location>
</feature>
<dbReference type="EMBL" id="BARV01026796">
    <property type="protein sequence ID" value="GAI44761.1"/>
    <property type="molecule type" value="Genomic_DNA"/>
</dbReference>
<organism evidence="1">
    <name type="scientific">marine sediment metagenome</name>
    <dbReference type="NCBI Taxonomy" id="412755"/>
    <lineage>
        <taxon>unclassified sequences</taxon>
        <taxon>metagenomes</taxon>
        <taxon>ecological metagenomes</taxon>
    </lineage>
</organism>
<gene>
    <name evidence="1" type="ORF">S06H3_43228</name>
</gene>
<dbReference type="AlphaFoldDB" id="X1PQG2"/>
<comment type="caution">
    <text evidence="1">The sequence shown here is derived from an EMBL/GenBank/DDBJ whole genome shotgun (WGS) entry which is preliminary data.</text>
</comment>
<accession>X1PQG2</accession>
<protein>
    <submittedName>
        <fullName evidence="1">Uncharacterized protein</fullName>
    </submittedName>
</protein>
<proteinExistence type="predicted"/>
<reference evidence="1" key="1">
    <citation type="journal article" date="2014" name="Front. Microbiol.">
        <title>High frequency of phylogenetically diverse reductive dehalogenase-homologous genes in deep subseafloor sedimentary metagenomes.</title>
        <authorList>
            <person name="Kawai M."/>
            <person name="Futagami T."/>
            <person name="Toyoda A."/>
            <person name="Takaki Y."/>
            <person name="Nishi S."/>
            <person name="Hori S."/>
            <person name="Arai W."/>
            <person name="Tsubouchi T."/>
            <person name="Morono Y."/>
            <person name="Uchiyama I."/>
            <person name="Ito T."/>
            <person name="Fujiyama A."/>
            <person name="Inagaki F."/>
            <person name="Takami H."/>
        </authorList>
    </citation>
    <scope>NUCLEOTIDE SEQUENCE</scope>
    <source>
        <strain evidence="1">Expedition CK06-06</strain>
    </source>
</reference>
<evidence type="ECO:0000313" key="1">
    <source>
        <dbReference type="EMBL" id="GAI44761.1"/>
    </source>
</evidence>
<name>X1PQG2_9ZZZZ</name>
<feature type="non-terminal residue" evidence="1">
    <location>
        <position position="263"/>
    </location>
</feature>